<dbReference type="AlphaFoldDB" id="A0A1T0C3S5"/>
<dbReference type="Proteomes" id="UP000190652">
    <property type="component" value="Unassembled WGS sequence"/>
</dbReference>
<reference evidence="1 2" key="1">
    <citation type="submission" date="2017-02" db="EMBL/GenBank/DDBJ databases">
        <title>Draft genome sequence of Streptococcus mitis CCUG 63687.</title>
        <authorList>
            <person name="Salva-Serra F."/>
            <person name="Engstrom-Jakobsson H."/>
            <person name="Thorell K."/>
            <person name="Jaen-Luchoro D."/>
            <person name="Gonzales-Siles L."/>
            <person name="Karlsson R."/>
            <person name="Yazdan S."/>
            <person name="Boulund F."/>
            <person name="Johnning A."/>
            <person name="Engstrand L."/>
            <person name="Kristiansson E."/>
            <person name="Moore E."/>
        </authorList>
    </citation>
    <scope>NUCLEOTIDE SEQUENCE [LARGE SCALE GENOMIC DNA]</scope>
    <source>
        <strain evidence="1 2">CCUG 63687</strain>
    </source>
</reference>
<evidence type="ECO:0000313" key="2">
    <source>
        <dbReference type="Proteomes" id="UP000190652"/>
    </source>
</evidence>
<dbReference type="RefSeq" id="WP_078353022.1">
    <property type="nucleotide sequence ID" value="NZ_CAMHZI010000011.1"/>
</dbReference>
<organism evidence="1 2">
    <name type="scientific">Streptococcus mitis</name>
    <dbReference type="NCBI Taxonomy" id="28037"/>
    <lineage>
        <taxon>Bacteria</taxon>
        <taxon>Bacillati</taxon>
        <taxon>Bacillota</taxon>
        <taxon>Bacilli</taxon>
        <taxon>Lactobacillales</taxon>
        <taxon>Streptococcaceae</taxon>
        <taxon>Streptococcus</taxon>
        <taxon>Streptococcus mitis group</taxon>
    </lineage>
</organism>
<evidence type="ECO:0008006" key="3">
    <source>
        <dbReference type="Google" id="ProtNLM"/>
    </source>
</evidence>
<evidence type="ECO:0000313" key="1">
    <source>
        <dbReference type="EMBL" id="OOS16923.1"/>
    </source>
</evidence>
<name>A0A1T0C3S5_STRMT</name>
<proteinExistence type="predicted"/>
<dbReference type="EMBL" id="MUYO01000005">
    <property type="protein sequence ID" value="OOS16923.1"/>
    <property type="molecule type" value="Genomic_DNA"/>
</dbReference>
<protein>
    <recommendedName>
        <fullName evidence="3">WD40 repeat domain-containing protein</fullName>
    </recommendedName>
</protein>
<sequence length="343" mass="38762">MNSKTILSDHLDACYAVARLTDSANDYLLVASETENACLAYDVNRDFARTVVWSEVGGTMSIIQVPGTLDFLATQRFYPGFDAKDCRIVHGQFESEGKWTITEVGAFPYLHRFDLVDNERGAILFIGCTIANSKQFVEDWSDDGKIFVGHFDKQLRQLTNVEELPLRLKKNHGYYPVHAEHYSLITAVEGIYRLVYPQGVSDWTLTQLFDEETSDIVQLDMDGDGRLENMIIQAFHGDSLRILSEDFKEELFAYPEATPFGHAIWSGTLLGQPTFVFGWRSGKKHLLAFTYENGRFLEHMIAPEVASSNCLAFEKAGKSYIFSANNGKNTVALYELQKEEKNA</sequence>
<gene>
    <name evidence="1" type="ORF">B0686_09650</name>
</gene>
<accession>A0A1T0C3S5</accession>
<comment type="caution">
    <text evidence="1">The sequence shown here is derived from an EMBL/GenBank/DDBJ whole genome shotgun (WGS) entry which is preliminary data.</text>
</comment>